<dbReference type="EMBL" id="JAPEVG010000023">
    <property type="protein sequence ID" value="KAJ8495531.1"/>
    <property type="molecule type" value="Genomic_DNA"/>
</dbReference>
<sequence>MANAKIIYGTAWKKERTAALVVSAVLHGFRAIDTACQPKHYREDLVGAALQALQTEHGIKREDLFVQTKYTPIGGQDPSQPLPYDPEMDIPTQIQASVQTSLSNLRTTYIDSLLLHSPLRTLSQTLTAWRTLVGLQESGVVHKIGVSNTYDVSILEALEREGGRRPDVVQNRWYEGNGWDSDVWTHCRERNIQYQSFWTLSGSPTLLRHRSIRAICDAKGCTPAQALFRIAQLHGVTPLSGTTNESHMDEDIAVERISLDEVQSSVAEVLGYIRSLA</sequence>
<reference evidence="2" key="1">
    <citation type="submission" date="2022-11" db="EMBL/GenBank/DDBJ databases">
        <title>Genome Sequence of Cubamyces cubensis.</title>
        <authorList>
            <person name="Buettner E."/>
        </authorList>
    </citation>
    <scope>NUCLEOTIDE SEQUENCE</scope>
    <source>
        <strain evidence="2">MPL-01</strain>
    </source>
</reference>
<name>A0AAD7U3C8_9APHY</name>
<dbReference type="Gene3D" id="3.20.20.100">
    <property type="entry name" value="NADP-dependent oxidoreductase domain"/>
    <property type="match status" value="1"/>
</dbReference>
<dbReference type="PRINTS" id="PR00069">
    <property type="entry name" value="ALDKETRDTASE"/>
</dbReference>
<dbReference type="PANTHER" id="PTHR43827:SF8">
    <property type="entry name" value="ALDO_KETO REDUCTASE FAMILY PROTEIN"/>
    <property type="match status" value="1"/>
</dbReference>
<feature type="domain" description="NADP-dependent oxidoreductase" evidence="1">
    <location>
        <begin position="12"/>
        <end position="252"/>
    </location>
</feature>
<dbReference type="SUPFAM" id="SSF51430">
    <property type="entry name" value="NAD(P)-linked oxidoreductase"/>
    <property type="match status" value="1"/>
</dbReference>
<organism evidence="2 3">
    <name type="scientific">Trametes cubensis</name>
    <dbReference type="NCBI Taxonomy" id="1111947"/>
    <lineage>
        <taxon>Eukaryota</taxon>
        <taxon>Fungi</taxon>
        <taxon>Dikarya</taxon>
        <taxon>Basidiomycota</taxon>
        <taxon>Agaricomycotina</taxon>
        <taxon>Agaricomycetes</taxon>
        <taxon>Polyporales</taxon>
        <taxon>Polyporaceae</taxon>
        <taxon>Trametes</taxon>
    </lineage>
</organism>
<accession>A0AAD7U3C8</accession>
<dbReference type="GO" id="GO:0016491">
    <property type="term" value="F:oxidoreductase activity"/>
    <property type="evidence" value="ECO:0007669"/>
    <property type="project" value="InterPro"/>
</dbReference>
<dbReference type="CDD" id="cd19071">
    <property type="entry name" value="AKR_AKR1-5-like"/>
    <property type="match status" value="1"/>
</dbReference>
<dbReference type="Pfam" id="PF00248">
    <property type="entry name" value="Aldo_ket_red"/>
    <property type="match status" value="1"/>
</dbReference>
<dbReference type="Proteomes" id="UP001215151">
    <property type="component" value="Unassembled WGS sequence"/>
</dbReference>
<dbReference type="InterPro" id="IPR020471">
    <property type="entry name" value="AKR"/>
</dbReference>
<comment type="caution">
    <text evidence="2">The sequence shown here is derived from an EMBL/GenBank/DDBJ whole genome shotgun (WGS) entry which is preliminary data.</text>
</comment>
<dbReference type="AlphaFoldDB" id="A0AAD7U3C8"/>
<evidence type="ECO:0000313" key="2">
    <source>
        <dbReference type="EMBL" id="KAJ8495531.1"/>
    </source>
</evidence>
<gene>
    <name evidence="2" type="ORF">ONZ51_g1630</name>
</gene>
<proteinExistence type="predicted"/>
<evidence type="ECO:0000259" key="1">
    <source>
        <dbReference type="Pfam" id="PF00248"/>
    </source>
</evidence>
<evidence type="ECO:0000313" key="3">
    <source>
        <dbReference type="Proteomes" id="UP001215151"/>
    </source>
</evidence>
<protein>
    <recommendedName>
        <fullName evidence="1">NADP-dependent oxidoreductase domain-containing protein</fullName>
    </recommendedName>
</protein>
<dbReference type="PANTHER" id="PTHR43827">
    <property type="entry name" value="2,5-DIKETO-D-GLUCONIC ACID REDUCTASE"/>
    <property type="match status" value="1"/>
</dbReference>
<dbReference type="InterPro" id="IPR023210">
    <property type="entry name" value="NADP_OxRdtase_dom"/>
</dbReference>
<dbReference type="InterPro" id="IPR036812">
    <property type="entry name" value="NAD(P)_OxRdtase_dom_sf"/>
</dbReference>
<keyword evidence="3" id="KW-1185">Reference proteome</keyword>